<keyword evidence="1" id="KW-0175">Coiled coil</keyword>
<keyword evidence="2" id="KW-1133">Transmembrane helix</keyword>
<dbReference type="AlphaFoldDB" id="A0A1M6LHD4"/>
<reference evidence="3 4" key="1">
    <citation type="submission" date="2016-11" db="EMBL/GenBank/DDBJ databases">
        <authorList>
            <person name="Jaros S."/>
            <person name="Januszkiewicz K."/>
            <person name="Wedrychowicz H."/>
        </authorList>
    </citation>
    <scope>NUCLEOTIDE SEQUENCE [LARGE SCALE GENOMIC DNA]</scope>
    <source>
        <strain evidence="3 4">CGMCC 1.8863</strain>
    </source>
</reference>
<organism evidence="3 4">
    <name type="scientific">Arenibacter nanhaiticus</name>
    <dbReference type="NCBI Taxonomy" id="558155"/>
    <lineage>
        <taxon>Bacteria</taxon>
        <taxon>Pseudomonadati</taxon>
        <taxon>Bacteroidota</taxon>
        <taxon>Flavobacteriia</taxon>
        <taxon>Flavobacteriales</taxon>
        <taxon>Flavobacteriaceae</taxon>
        <taxon>Arenibacter</taxon>
    </lineage>
</organism>
<proteinExistence type="predicted"/>
<evidence type="ECO:0000256" key="1">
    <source>
        <dbReference type="SAM" id="Coils"/>
    </source>
</evidence>
<feature type="coiled-coil region" evidence="1">
    <location>
        <begin position="122"/>
        <end position="200"/>
    </location>
</feature>
<dbReference type="EMBL" id="FQYX01000031">
    <property type="protein sequence ID" value="SHJ70593.1"/>
    <property type="molecule type" value="Genomic_DNA"/>
</dbReference>
<protein>
    <submittedName>
        <fullName evidence="3">Uncharacterized protein</fullName>
    </submittedName>
</protein>
<keyword evidence="2" id="KW-0812">Transmembrane</keyword>
<keyword evidence="4" id="KW-1185">Reference proteome</keyword>
<feature type="transmembrane region" description="Helical" evidence="2">
    <location>
        <begin position="61"/>
        <end position="88"/>
    </location>
</feature>
<evidence type="ECO:0000313" key="3">
    <source>
        <dbReference type="EMBL" id="SHJ70593.1"/>
    </source>
</evidence>
<evidence type="ECO:0000313" key="4">
    <source>
        <dbReference type="Proteomes" id="UP000184231"/>
    </source>
</evidence>
<keyword evidence="2" id="KW-0472">Membrane</keyword>
<sequence>MKGIITAILDTSKDRLKNPFIGAFAISWIAINWKPIVTFLFSSKTVEKRIELIELNYESTWNILFLPLIIAGIYIIVLPYLMLIFDLISNNALKKKKKKNLFEHRFYDIQGRKKLAIGESELEDIKANYREKSDLNRKIEQLNNNIEKKNKLIENLQSKVETLNKDYENLKRFSTDSMNLSFTLEEERELNEEYAKFRKEDYSEYFTEVGSEVSQNNSIPSKIDKIIIEKYLYADIIKKIIDKEEQSINYVFTESIQNFVFLKNNFKIHRFKII</sequence>
<gene>
    <name evidence="3" type="ORF">SAMN04487911_13138</name>
</gene>
<dbReference type="STRING" id="558155.SAMN04487911_13138"/>
<accession>A0A1M6LHD4</accession>
<dbReference type="OrthoDB" id="1443905at2"/>
<dbReference type="Proteomes" id="UP000184231">
    <property type="component" value="Unassembled WGS sequence"/>
</dbReference>
<name>A0A1M6LHD4_9FLAO</name>
<dbReference type="RefSeq" id="WP_072765618.1">
    <property type="nucleotide sequence ID" value="NZ_FQYX01000031.1"/>
</dbReference>
<evidence type="ECO:0000256" key="2">
    <source>
        <dbReference type="SAM" id="Phobius"/>
    </source>
</evidence>
<feature type="transmembrane region" description="Helical" evidence="2">
    <location>
        <begin position="20"/>
        <end position="41"/>
    </location>
</feature>